<gene>
    <name evidence="1" type="ORF">F5148DRAFT_1239990</name>
</gene>
<name>A0ACC0TYB4_9AGAM</name>
<evidence type="ECO:0000313" key="2">
    <source>
        <dbReference type="Proteomes" id="UP001207468"/>
    </source>
</evidence>
<keyword evidence="2" id="KW-1185">Reference proteome</keyword>
<dbReference type="Proteomes" id="UP001207468">
    <property type="component" value="Unassembled WGS sequence"/>
</dbReference>
<evidence type="ECO:0000313" key="1">
    <source>
        <dbReference type="EMBL" id="KAI9451282.1"/>
    </source>
</evidence>
<dbReference type="EMBL" id="JAGFNK010000384">
    <property type="protein sequence ID" value="KAI9451282.1"/>
    <property type="molecule type" value="Genomic_DNA"/>
</dbReference>
<comment type="caution">
    <text evidence="1">The sequence shown here is derived from an EMBL/GenBank/DDBJ whole genome shotgun (WGS) entry which is preliminary data.</text>
</comment>
<sequence length="86" mass="9553">MQHAFSRWWGVLPALSAQVSSNITRLFLCASACVFPYTAQPGPLPPSDASLWCFPLPPFKIVLCPHPIPWRENESVYRAAPFPASL</sequence>
<proteinExistence type="predicted"/>
<reference evidence="1" key="1">
    <citation type="submission" date="2021-03" db="EMBL/GenBank/DDBJ databases">
        <title>Evolutionary priming and transition to the ectomycorrhizal habit in an iconic lineage of mushroom-forming fungi: is preadaptation a requirement?</title>
        <authorList>
            <consortium name="DOE Joint Genome Institute"/>
            <person name="Looney B.P."/>
            <person name="Miyauchi S."/>
            <person name="Morin E."/>
            <person name="Drula E."/>
            <person name="Courty P.E."/>
            <person name="Chicoki N."/>
            <person name="Fauchery L."/>
            <person name="Kohler A."/>
            <person name="Kuo A."/>
            <person name="LaButti K."/>
            <person name="Pangilinan J."/>
            <person name="Lipzen A."/>
            <person name="Riley R."/>
            <person name="Andreopoulos W."/>
            <person name="He G."/>
            <person name="Johnson J."/>
            <person name="Barry K.W."/>
            <person name="Grigoriev I.V."/>
            <person name="Nagy L."/>
            <person name="Hibbett D."/>
            <person name="Henrissat B."/>
            <person name="Matheny P.B."/>
            <person name="Labbe J."/>
            <person name="Martin A.F."/>
        </authorList>
    </citation>
    <scope>NUCLEOTIDE SEQUENCE</scope>
    <source>
        <strain evidence="1">BPL698</strain>
    </source>
</reference>
<accession>A0ACC0TYB4</accession>
<organism evidence="1 2">
    <name type="scientific">Russula earlei</name>
    <dbReference type="NCBI Taxonomy" id="71964"/>
    <lineage>
        <taxon>Eukaryota</taxon>
        <taxon>Fungi</taxon>
        <taxon>Dikarya</taxon>
        <taxon>Basidiomycota</taxon>
        <taxon>Agaricomycotina</taxon>
        <taxon>Agaricomycetes</taxon>
        <taxon>Russulales</taxon>
        <taxon>Russulaceae</taxon>
        <taxon>Russula</taxon>
    </lineage>
</organism>
<protein>
    <submittedName>
        <fullName evidence="1">Uncharacterized protein</fullName>
    </submittedName>
</protein>